<dbReference type="Proteomes" id="UP000218427">
    <property type="component" value="Unassembled WGS sequence"/>
</dbReference>
<proteinExistence type="predicted"/>
<comment type="caution">
    <text evidence="2">The sequence shown here is derived from an EMBL/GenBank/DDBJ whole genome shotgun (WGS) entry which is preliminary data.</text>
</comment>
<keyword evidence="1" id="KW-0472">Membrane</keyword>
<evidence type="ECO:0000313" key="3">
    <source>
        <dbReference type="Proteomes" id="UP000218427"/>
    </source>
</evidence>
<organism evidence="2 3">
    <name type="scientific">Microbulbifer flavimaris</name>
    <dbReference type="NCBI Taxonomy" id="1781068"/>
    <lineage>
        <taxon>Bacteria</taxon>
        <taxon>Pseudomonadati</taxon>
        <taxon>Pseudomonadota</taxon>
        <taxon>Gammaproteobacteria</taxon>
        <taxon>Cellvibrionales</taxon>
        <taxon>Microbulbiferaceae</taxon>
        <taxon>Microbulbifer</taxon>
    </lineage>
</organism>
<evidence type="ECO:0000313" key="2">
    <source>
        <dbReference type="EMBL" id="PCO04774.1"/>
    </source>
</evidence>
<name>A0ABX4HZM4_9GAMM</name>
<keyword evidence="1" id="KW-1133">Transmembrane helix</keyword>
<keyword evidence="3" id="KW-1185">Reference proteome</keyword>
<accession>A0ABX4HZM4</accession>
<protein>
    <submittedName>
        <fullName evidence="2">Uncharacterized protein</fullName>
    </submittedName>
</protein>
<reference evidence="2" key="1">
    <citation type="submission" date="2017-08" db="EMBL/GenBank/DDBJ databases">
        <title>Microbulbifer marisrubri sp. nov., a halophilic alphaproteobacterium isolated from marine sediment of the Yellow Sea, China.</title>
        <authorList>
            <person name="Zhang G."/>
            <person name="Xiong Q."/>
        </authorList>
    </citation>
    <scope>NUCLEOTIDE SEQUENCE [LARGE SCALE GENOMIC DNA]</scope>
    <source>
        <strain evidence="2">WRN-8</strain>
    </source>
</reference>
<sequence length="76" mass="8080">MGFAVSDPLGTGFLLLCALLSIVMACVGFSSGNLIGMLAHSGSDWRNGLFFATEILLILWGTACYLQQRRQGLSPA</sequence>
<dbReference type="EMBL" id="LRFG02000004">
    <property type="protein sequence ID" value="PCO04774.1"/>
    <property type="molecule type" value="Genomic_DNA"/>
</dbReference>
<keyword evidence="1" id="KW-0812">Transmembrane</keyword>
<evidence type="ECO:0000256" key="1">
    <source>
        <dbReference type="SAM" id="Phobius"/>
    </source>
</evidence>
<gene>
    <name evidence="2" type="ORF">AWR36_012305</name>
</gene>
<feature type="transmembrane region" description="Helical" evidence="1">
    <location>
        <begin position="49"/>
        <end position="66"/>
    </location>
</feature>